<feature type="domain" description="L-seryl-tRNA selenium transferase N-terminal" evidence="3">
    <location>
        <begin position="14"/>
        <end position="52"/>
    </location>
</feature>
<keyword evidence="5" id="KW-1185">Reference proteome</keyword>
<proteinExistence type="predicted"/>
<dbReference type="Pfam" id="PF03841">
    <property type="entry name" value="SelA"/>
    <property type="match status" value="1"/>
</dbReference>
<comment type="caution">
    <text evidence="4">The sequence shown here is derived from an EMBL/GenBank/DDBJ whole genome shotgun (WGS) entry which is preliminary data.</text>
</comment>
<comment type="cofactor">
    <cofactor evidence="1">
        <name>pyridoxal 5'-phosphate</name>
        <dbReference type="ChEBI" id="CHEBI:597326"/>
    </cofactor>
</comment>
<dbReference type="EMBL" id="JABEMA010000113">
    <property type="protein sequence ID" value="NNH23230.1"/>
    <property type="molecule type" value="Genomic_DNA"/>
</dbReference>
<organism evidence="4 5">
    <name type="scientific">Pseudokineococcus marinus</name>
    <dbReference type="NCBI Taxonomy" id="351215"/>
    <lineage>
        <taxon>Bacteria</taxon>
        <taxon>Bacillati</taxon>
        <taxon>Actinomycetota</taxon>
        <taxon>Actinomycetes</taxon>
        <taxon>Kineosporiales</taxon>
        <taxon>Kineosporiaceae</taxon>
        <taxon>Pseudokineococcus</taxon>
    </lineage>
</organism>
<dbReference type="InterPro" id="IPR018319">
    <property type="entry name" value="SelA-like"/>
</dbReference>
<keyword evidence="2" id="KW-0663">Pyridoxal phosphate</keyword>
<gene>
    <name evidence="4" type="ORF">HLB09_09020</name>
</gene>
<dbReference type="PANTHER" id="PTHR32328:SF0">
    <property type="entry name" value="L-SERYL-TRNA(SEC) SELENIUM TRANSFERASE"/>
    <property type="match status" value="1"/>
</dbReference>
<dbReference type="Pfam" id="PF12390">
    <property type="entry name" value="Se-cys_synth_N"/>
    <property type="match status" value="1"/>
</dbReference>
<reference evidence="4 5" key="1">
    <citation type="submission" date="2020-05" db="EMBL/GenBank/DDBJ databases">
        <title>MicrobeNet Type strains.</title>
        <authorList>
            <person name="Nicholson A.C."/>
        </authorList>
    </citation>
    <scope>NUCLEOTIDE SEQUENCE [LARGE SCALE GENOMIC DNA]</scope>
    <source>
        <strain evidence="4 5">JCM 14547</strain>
    </source>
</reference>
<evidence type="ECO:0000259" key="3">
    <source>
        <dbReference type="Pfam" id="PF12390"/>
    </source>
</evidence>
<dbReference type="Gene3D" id="3.90.1150.110">
    <property type="match status" value="1"/>
</dbReference>
<evidence type="ECO:0000313" key="5">
    <source>
        <dbReference type="Proteomes" id="UP000555552"/>
    </source>
</evidence>
<name>A0A849BJ61_9ACTN</name>
<evidence type="ECO:0000256" key="1">
    <source>
        <dbReference type="ARBA" id="ARBA00001933"/>
    </source>
</evidence>
<sequence length="127" mass="13067">MSTSAPADRRSPARRVPRTDVVLAADALAEPQHRLGRALVKEVVTGVQQRVRTGEVAPEDVVPEVLAALPATAASLRPVLNATGVILHTNLGRAPLSAAAVEALAAAAGTTDVELDLATGARGRRGR</sequence>
<dbReference type="PANTHER" id="PTHR32328">
    <property type="entry name" value="L-SERYL-TRNA(SEC) SELENIUM TRANSFERASE"/>
    <property type="match status" value="1"/>
</dbReference>
<dbReference type="InterPro" id="IPR025862">
    <property type="entry name" value="SelA_trans_N_dom"/>
</dbReference>
<protein>
    <submittedName>
        <fullName evidence="4">L-seryl-tRNA(Sec) selenium transferase</fullName>
    </submittedName>
</protein>
<feature type="non-terminal residue" evidence="4">
    <location>
        <position position="127"/>
    </location>
</feature>
<evidence type="ECO:0000313" key="4">
    <source>
        <dbReference type="EMBL" id="NNH23230.1"/>
    </source>
</evidence>
<accession>A0A849BJ61</accession>
<keyword evidence="4" id="KW-0808">Transferase</keyword>
<dbReference type="Proteomes" id="UP000555552">
    <property type="component" value="Unassembled WGS sequence"/>
</dbReference>
<dbReference type="AlphaFoldDB" id="A0A849BJ61"/>
<evidence type="ECO:0000256" key="2">
    <source>
        <dbReference type="ARBA" id="ARBA00022898"/>
    </source>
</evidence>
<dbReference type="GO" id="GO:0004125">
    <property type="term" value="F:L-seryl-tRNA(Sec) selenium transferase activity"/>
    <property type="evidence" value="ECO:0007669"/>
    <property type="project" value="TreeGrafter"/>
</dbReference>